<evidence type="ECO:0000313" key="4">
    <source>
        <dbReference type="Proteomes" id="UP000199079"/>
    </source>
</evidence>
<evidence type="ECO:0008006" key="5">
    <source>
        <dbReference type="Google" id="ProtNLM"/>
    </source>
</evidence>
<dbReference type="OrthoDB" id="295408at2157"/>
<dbReference type="Proteomes" id="UP000199079">
    <property type="component" value="Unassembled WGS sequence"/>
</dbReference>
<evidence type="ECO:0000256" key="2">
    <source>
        <dbReference type="SAM" id="Phobius"/>
    </source>
</evidence>
<dbReference type="GeneID" id="43839584"/>
<evidence type="ECO:0000313" key="3">
    <source>
        <dbReference type="EMBL" id="SDX76969.1"/>
    </source>
</evidence>
<sequence length="100" mass="11247">MDRLGRTVLWISTFVLLVAFAVPWFLWGTDTVVAGLPIWLWWHIGWLGLCSVLFHRFTRGSWDRIMGLDPGDGVRTTTDRSGLSTDRGGTAADRRNGGDR</sequence>
<feature type="transmembrane region" description="Helical" evidence="2">
    <location>
        <begin position="7"/>
        <end position="27"/>
    </location>
</feature>
<organism evidence="3 4">
    <name type="scientific">Halopenitus persicus</name>
    <dbReference type="NCBI Taxonomy" id="1048396"/>
    <lineage>
        <taxon>Archaea</taxon>
        <taxon>Methanobacteriati</taxon>
        <taxon>Methanobacteriota</taxon>
        <taxon>Stenosarchaea group</taxon>
        <taxon>Halobacteria</taxon>
        <taxon>Halobacteriales</taxon>
        <taxon>Haloferacaceae</taxon>
        <taxon>Halopenitus</taxon>
    </lineage>
</organism>
<feature type="region of interest" description="Disordered" evidence="1">
    <location>
        <begin position="69"/>
        <end position="100"/>
    </location>
</feature>
<feature type="compositionally biased region" description="Polar residues" evidence="1">
    <location>
        <begin position="75"/>
        <end position="84"/>
    </location>
</feature>
<protein>
    <recommendedName>
        <fullName evidence="5">DUF3311 domain-containing protein</fullName>
    </recommendedName>
</protein>
<name>A0A1H3EGB6_9EURY</name>
<proteinExistence type="predicted"/>
<keyword evidence="2" id="KW-1133">Transmembrane helix</keyword>
<feature type="transmembrane region" description="Helical" evidence="2">
    <location>
        <begin position="39"/>
        <end position="57"/>
    </location>
</feature>
<accession>A0A1H3EGB6</accession>
<dbReference type="RefSeq" id="WP_021072877.1">
    <property type="nucleotide sequence ID" value="NZ_FNPC01000001.1"/>
</dbReference>
<keyword evidence="4" id="KW-1185">Reference proteome</keyword>
<dbReference type="EMBL" id="FNPC01000001">
    <property type="protein sequence ID" value="SDX76969.1"/>
    <property type="molecule type" value="Genomic_DNA"/>
</dbReference>
<keyword evidence="2" id="KW-0472">Membrane</keyword>
<keyword evidence="2" id="KW-0812">Transmembrane</keyword>
<gene>
    <name evidence="3" type="ORF">SAMN05216564_101400</name>
</gene>
<evidence type="ECO:0000256" key="1">
    <source>
        <dbReference type="SAM" id="MobiDB-lite"/>
    </source>
</evidence>
<dbReference type="AlphaFoldDB" id="A0A1H3EGB6"/>
<dbReference type="InterPro" id="IPR021741">
    <property type="entry name" value="DUF3311"/>
</dbReference>
<reference evidence="4" key="1">
    <citation type="submission" date="2016-10" db="EMBL/GenBank/DDBJ databases">
        <authorList>
            <person name="Varghese N."/>
            <person name="Submissions S."/>
        </authorList>
    </citation>
    <scope>NUCLEOTIDE SEQUENCE [LARGE SCALE GENOMIC DNA]</scope>
    <source>
        <strain evidence="4">DC30,IBRC 10041,KCTC 4046</strain>
    </source>
</reference>
<dbReference type="Pfam" id="PF11755">
    <property type="entry name" value="DUF3311"/>
    <property type="match status" value="1"/>
</dbReference>